<evidence type="ECO:0000256" key="5">
    <source>
        <dbReference type="ARBA" id="ARBA00023136"/>
    </source>
</evidence>
<keyword evidence="3 6" id="KW-0812">Transmembrane</keyword>
<dbReference type="EMBL" id="QICN01000001">
    <property type="protein sequence ID" value="PXV71250.1"/>
    <property type="molecule type" value="Genomic_DNA"/>
</dbReference>
<comment type="caution">
    <text evidence="7">The sequence shown here is derived from an EMBL/GenBank/DDBJ whole genome shotgun (WGS) entry which is preliminary data.</text>
</comment>
<evidence type="ECO:0000256" key="2">
    <source>
        <dbReference type="ARBA" id="ARBA00022475"/>
    </source>
</evidence>
<evidence type="ECO:0000256" key="3">
    <source>
        <dbReference type="ARBA" id="ARBA00022692"/>
    </source>
</evidence>
<dbReference type="Proteomes" id="UP000248330">
    <property type="component" value="Unassembled WGS sequence"/>
</dbReference>
<keyword evidence="5 6" id="KW-0472">Membrane</keyword>
<dbReference type="AlphaFoldDB" id="A0A318EH33"/>
<keyword evidence="2" id="KW-1003">Cell membrane</keyword>
<keyword evidence="8" id="KW-1185">Reference proteome</keyword>
<dbReference type="InterPro" id="IPR005171">
    <property type="entry name" value="Cyt_c_oxidase_su4_prok"/>
</dbReference>
<organism evidence="7 8">
    <name type="scientific">Sinimarinibacterium flocculans</name>
    <dbReference type="NCBI Taxonomy" id="985250"/>
    <lineage>
        <taxon>Bacteria</taxon>
        <taxon>Pseudomonadati</taxon>
        <taxon>Pseudomonadota</taxon>
        <taxon>Gammaproteobacteria</taxon>
        <taxon>Nevskiales</taxon>
        <taxon>Nevskiaceae</taxon>
        <taxon>Sinimarinibacterium</taxon>
    </lineage>
</organism>
<gene>
    <name evidence="7" type="ORF">C8D93_101295</name>
</gene>
<dbReference type="GO" id="GO:0005886">
    <property type="term" value="C:plasma membrane"/>
    <property type="evidence" value="ECO:0007669"/>
    <property type="project" value="UniProtKB-SubCell"/>
</dbReference>
<feature type="transmembrane region" description="Helical" evidence="6">
    <location>
        <begin position="73"/>
        <end position="92"/>
    </location>
</feature>
<evidence type="ECO:0000256" key="1">
    <source>
        <dbReference type="ARBA" id="ARBA00004651"/>
    </source>
</evidence>
<proteinExistence type="predicted"/>
<keyword evidence="4 6" id="KW-1133">Transmembrane helix</keyword>
<sequence length="97" mass="10538">MSASTDARLRLVFALLTGVTLLSWWLGTRDGGEAFSPSVAITVSVLLIAAIKVRVIVWEFMELRHAPATLRRFADALLVLLMTLLLGLHAWGLHAAG</sequence>
<name>A0A318EH33_9GAMM</name>
<dbReference type="Pfam" id="PF03626">
    <property type="entry name" value="COX4_pro"/>
    <property type="match status" value="1"/>
</dbReference>
<comment type="subcellular location">
    <subcellularLocation>
        <location evidence="1">Cell membrane</location>
        <topology evidence="1">Multi-pass membrane protein</topology>
    </subcellularLocation>
</comment>
<protein>
    <submittedName>
        <fullName evidence="7">Cytochrome c oxidase subunit IV</fullName>
    </submittedName>
</protein>
<feature type="transmembrane region" description="Helical" evidence="6">
    <location>
        <begin position="7"/>
        <end position="27"/>
    </location>
</feature>
<evidence type="ECO:0000256" key="6">
    <source>
        <dbReference type="SAM" id="Phobius"/>
    </source>
</evidence>
<accession>A0A318EH33</accession>
<evidence type="ECO:0000313" key="8">
    <source>
        <dbReference type="Proteomes" id="UP000248330"/>
    </source>
</evidence>
<reference evidence="7 8" key="1">
    <citation type="submission" date="2018-04" db="EMBL/GenBank/DDBJ databases">
        <title>Genomic Encyclopedia of Type Strains, Phase IV (KMG-IV): sequencing the most valuable type-strain genomes for metagenomic binning, comparative biology and taxonomic classification.</title>
        <authorList>
            <person name="Goeker M."/>
        </authorList>
    </citation>
    <scope>NUCLEOTIDE SEQUENCE [LARGE SCALE GENOMIC DNA]</scope>
    <source>
        <strain evidence="7 8">DSM 104150</strain>
    </source>
</reference>
<feature type="transmembrane region" description="Helical" evidence="6">
    <location>
        <begin position="39"/>
        <end position="61"/>
    </location>
</feature>
<evidence type="ECO:0000256" key="4">
    <source>
        <dbReference type="ARBA" id="ARBA00022989"/>
    </source>
</evidence>
<evidence type="ECO:0000313" key="7">
    <source>
        <dbReference type="EMBL" id="PXV71250.1"/>
    </source>
</evidence>
<dbReference type="RefSeq" id="WP_170123846.1">
    <property type="nucleotide sequence ID" value="NZ_CAKZQT010000007.1"/>
</dbReference>